<evidence type="ECO:0000256" key="1">
    <source>
        <dbReference type="SAM" id="Phobius"/>
    </source>
</evidence>
<feature type="transmembrane region" description="Helical" evidence="1">
    <location>
        <begin position="150"/>
        <end position="173"/>
    </location>
</feature>
<proteinExistence type="predicted"/>
<keyword evidence="1" id="KW-0472">Membrane</keyword>
<accession>A0AA97APA3</accession>
<dbReference type="EMBL" id="CP130144">
    <property type="protein sequence ID" value="WNZ46583.1"/>
    <property type="molecule type" value="Genomic_DNA"/>
</dbReference>
<evidence type="ECO:0000313" key="2">
    <source>
        <dbReference type="EMBL" id="WNZ46583.1"/>
    </source>
</evidence>
<name>A0AA97APA3_LEPBY</name>
<protein>
    <submittedName>
        <fullName evidence="2">UPF0104 family protein</fullName>
    </submittedName>
</protein>
<reference evidence="2" key="2">
    <citation type="submission" date="2023-07" db="EMBL/GenBank/DDBJ databases">
        <authorList>
            <person name="Bai X.-H."/>
            <person name="Wang H.-H."/>
            <person name="Wang J."/>
            <person name="Ma M.-Y."/>
            <person name="Hu H.-H."/>
            <person name="Song Z.-L."/>
            <person name="Ma H.-G."/>
            <person name="Fan Y."/>
            <person name="Du C.-Y."/>
            <person name="Xu J.-C."/>
        </authorList>
    </citation>
    <scope>NUCLEOTIDE SEQUENCE</scope>
    <source>
        <strain evidence="2">CZ1</strain>
    </source>
</reference>
<feature type="transmembrane region" description="Helical" evidence="1">
    <location>
        <begin position="193"/>
        <end position="215"/>
    </location>
</feature>
<organism evidence="2">
    <name type="scientific">Leptolyngbya boryana CZ1</name>
    <dbReference type="NCBI Taxonomy" id="3060204"/>
    <lineage>
        <taxon>Bacteria</taxon>
        <taxon>Bacillati</taxon>
        <taxon>Cyanobacteriota</taxon>
        <taxon>Cyanophyceae</taxon>
        <taxon>Leptolyngbyales</taxon>
        <taxon>Leptolyngbyaceae</taxon>
        <taxon>Leptolyngbya group</taxon>
        <taxon>Leptolyngbya</taxon>
    </lineage>
</organism>
<gene>
    <name evidence="2" type="ORF">Q2T42_01875</name>
</gene>
<dbReference type="AlphaFoldDB" id="A0AA97APA3"/>
<keyword evidence="1" id="KW-1133">Transmembrane helix</keyword>
<dbReference type="RefSeq" id="WP_316427670.1">
    <property type="nucleotide sequence ID" value="NZ_CP130144.1"/>
</dbReference>
<feature type="transmembrane region" description="Helical" evidence="1">
    <location>
        <begin position="235"/>
        <end position="260"/>
    </location>
</feature>
<feature type="transmembrane region" description="Helical" evidence="1">
    <location>
        <begin position="125"/>
        <end position="144"/>
    </location>
</feature>
<feature type="transmembrane region" description="Helical" evidence="1">
    <location>
        <begin position="49"/>
        <end position="73"/>
    </location>
</feature>
<keyword evidence="1" id="KW-0812">Transmembrane</keyword>
<sequence length="301" mass="33007">MLRLWIVNRKQLKPFLRGLILAAVLFFLLKTLANHWREVAQIRIDAAGIACLTIALGITLFAHIFAGYVWAWILKLLSYRVSGAWGAKTYLTTNLAKYLPGNIWHFYGRISAATKLKIPVEAATLSILLEPLLMVIAGCLFVLVGSGSIAWLQIGIAIAMLIAIHPIFLNPILRQVSKLKPSTSILRLEKYPLLPLLGEIGFLGLRSIGFVFAVLALRTVNWGDLPLLVTAFSWAWLLGLITPGLPGGIGVFEAVAIAFLSRSFPSGEILAIVALYRLVNTLAETLGAGLAWIDDRLFPQD</sequence>
<reference evidence="2" key="1">
    <citation type="journal article" date="2023" name="Plants (Basel)">
        <title>Genomic Analysis of Leptolyngbya boryana CZ1 Reveals Efficient Carbon Fixation Modules.</title>
        <authorList>
            <person name="Bai X."/>
            <person name="Wang H."/>
            <person name="Cheng W."/>
            <person name="Wang J."/>
            <person name="Ma M."/>
            <person name="Hu H."/>
            <person name="Song Z."/>
            <person name="Ma H."/>
            <person name="Fan Y."/>
            <person name="Du C."/>
            <person name="Xu J."/>
        </authorList>
    </citation>
    <scope>NUCLEOTIDE SEQUENCE</scope>
    <source>
        <strain evidence="2">CZ1</strain>
    </source>
</reference>